<dbReference type="PANTHER" id="PTHR10302:SF27">
    <property type="entry name" value="SINGLE-STRANDED DNA-BINDING PROTEIN"/>
    <property type="match status" value="1"/>
</dbReference>
<name>A0A0S2W4S1_9FIRM</name>
<dbReference type="PIRSF" id="PIRSF002070">
    <property type="entry name" value="SSB"/>
    <property type="match status" value="1"/>
</dbReference>
<evidence type="ECO:0000313" key="5">
    <source>
        <dbReference type="EMBL" id="ALP94329.1"/>
    </source>
</evidence>
<evidence type="ECO:0000256" key="2">
    <source>
        <dbReference type="HAMAP-Rule" id="MF_00984"/>
    </source>
</evidence>
<dbReference type="InterPro" id="IPR011344">
    <property type="entry name" value="ssDNA-bd"/>
</dbReference>
<feature type="region of interest" description="Disordered" evidence="4">
    <location>
        <begin position="103"/>
        <end position="133"/>
    </location>
</feature>
<dbReference type="GO" id="GO:0009295">
    <property type="term" value="C:nucleoid"/>
    <property type="evidence" value="ECO:0007669"/>
    <property type="project" value="TreeGrafter"/>
</dbReference>
<reference evidence="5 6" key="1">
    <citation type="journal article" date="2015" name="Nat. Commun.">
        <title>Production of butyrate from lysine and the Amadori product fructoselysine by a human gut commensal.</title>
        <authorList>
            <person name="Bui T.P."/>
            <person name="Ritari J."/>
            <person name="Boeren S."/>
            <person name="de Waard P."/>
            <person name="Plugge C.M."/>
            <person name="de Vos W.M."/>
        </authorList>
    </citation>
    <scope>NUCLEOTIDE SEQUENCE [LARGE SCALE GENOMIC DNA]</scope>
    <source>
        <strain evidence="5 6">AF211</strain>
    </source>
</reference>
<organism evidence="5 6">
    <name type="scientific">Intestinimonas butyriciproducens</name>
    <dbReference type="NCBI Taxonomy" id="1297617"/>
    <lineage>
        <taxon>Bacteria</taxon>
        <taxon>Bacillati</taxon>
        <taxon>Bacillota</taxon>
        <taxon>Clostridia</taxon>
        <taxon>Eubacteriales</taxon>
        <taxon>Intestinimonas</taxon>
    </lineage>
</organism>
<dbReference type="PROSITE" id="PS50935">
    <property type="entry name" value="SSB"/>
    <property type="match status" value="1"/>
</dbReference>
<dbReference type="GO" id="GO:0003697">
    <property type="term" value="F:single-stranded DNA binding"/>
    <property type="evidence" value="ECO:0007669"/>
    <property type="project" value="UniProtKB-UniRule"/>
</dbReference>
<dbReference type="KEGG" id="ibu:IB211_01938c"/>
<dbReference type="EMBL" id="CP011307">
    <property type="protein sequence ID" value="ALP94329.1"/>
    <property type="molecule type" value="Genomic_DNA"/>
</dbReference>
<evidence type="ECO:0000256" key="3">
    <source>
        <dbReference type="PIRNR" id="PIRNR002070"/>
    </source>
</evidence>
<dbReference type="NCBIfam" id="TIGR00621">
    <property type="entry name" value="ssb"/>
    <property type="match status" value="1"/>
</dbReference>
<dbReference type="PANTHER" id="PTHR10302">
    <property type="entry name" value="SINGLE-STRANDED DNA-BINDING PROTEIN"/>
    <property type="match status" value="1"/>
</dbReference>
<dbReference type="GO" id="GO:0006260">
    <property type="term" value="P:DNA replication"/>
    <property type="evidence" value="ECO:0007669"/>
    <property type="project" value="InterPro"/>
</dbReference>
<dbReference type="Proteomes" id="UP000064844">
    <property type="component" value="Chromosome"/>
</dbReference>
<accession>A0A0S2W4S1</accession>
<dbReference type="PATRIC" id="fig|1297617.4.peg.2000"/>
<dbReference type="InterPro" id="IPR012340">
    <property type="entry name" value="NA-bd_OB-fold"/>
</dbReference>
<dbReference type="SUPFAM" id="SSF50249">
    <property type="entry name" value="Nucleic acid-binding proteins"/>
    <property type="match status" value="1"/>
</dbReference>
<gene>
    <name evidence="5" type="ORF">IB211_01938c</name>
</gene>
<dbReference type="Gene3D" id="2.40.50.140">
    <property type="entry name" value="Nucleic acid-binding proteins"/>
    <property type="match status" value="1"/>
</dbReference>
<dbReference type="RefSeq" id="WP_058117895.1">
    <property type="nucleotide sequence ID" value="NZ_CP011307.1"/>
</dbReference>
<evidence type="ECO:0000256" key="4">
    <source>
        <dbReference type="SAM" id="MobiDB-lite"/>
    </source>
</evidence>
<keyword evidence="6" id="KW-1185">Reference proteome</keyword>
<dbReference type="InterPro" id="IPR000424">
    <property type="entry name" value="Primosome_PriB/ssb"/>
</dbReference>
<evidence type="ECO:0000313" key="6">
    <source>
        <dbReference type="Proteomes" id="UP000064844"/>
    </source>
</evidence>
<comment type="subunit">
    <text evidence="2">Homotetramer.</text>
</comment>
<dbReference type="CDD" id="cd04496">
    <property type="entry name" value="SSB_OBF"/>
    <property type="match status" value="1"/>
</dbReference>
<protein>
    <recommendedName>
        <fullName evidence="2 3">Single-stranded DNA-binding protein</fullName>
        <shortName evidence="2">SSB</shortName>
    </recommendedName>
</protein>
<dbReference type="HAMAP" id="MF_00984">
    <property type="entry name" value="SSB"/>
    <property type="match status" value="1"/>
</dbReference>
<comment type="caution">
    <text evidence="2">Lacks conserved residue(s) required for the propagation of feature annotation.</text>
</comment>
<proteinExistence type="inferred from homology"/>
<reference evidence="6" key="2">
    <citation type="submission" date="2015-04" db="EMBL/GenBank/DDBJ databases">
        <title>A butyrogenic pathway from the amino acid lysine in a human gut commensal.</title>
        <authorList>
            <person name="de Vos W.M."/>
            <person name="Bui N.T.P."/>
            <person name="Plugge C.M."/>
            <person name="Ritari J."/>
        </authorList>
    </citation>
    <scope>NUCLEOTIDE SEQUENCE [LARGE SCALE GENOMIC DNA]</scope>
    <source>
        <strain evidence="6">AF211</strain>
    </source>
</reference>
<dbReference type="STRING" id="1297617.IB211_01938c"/>
<keyword evidence="1 2" id="KW-0238">DNA-binding</keyword>
<dbReference type="Pfam" id="PF00436">
    <property type="entry name" value="SSB"/>
    <property type="match status" value="1"/>
</dbReference>
<dbReference type="AlphaFoldDB" id="A0A0S2W4S1"/>
<sequence length="133" mass="15051">MLNHIVMAGRLTKDPELRKAGEISVCSFRIACDRDFKTKDGEKETDFVDVVVWRKLADNVAKYFTKGRMAIVEGRLQIHPWTDQEGGKRFSTEIVAEHVYFGDSKPKAQDEDASEPPEGFVPDFGNEDGELPF</sequence>
<evidence type="ECO:0000256" key="1">
    <source>
        <dbReference type="ARBA" id="ARBA00023125"/>
    </source>
</evidence>